<evidence type="ECO:0000259" key="10">
    <source>
        <dbReference type="PROSITE" id="PS51192"/>
    </source>
</evidence>
<dbReference type="InterPro" id="IPR001650">
    <property type="entry name" value="Helicase_C-like"/>
</dbReference>
<comment type="subcellular location">
    <subcellularLocation>
        <location evidence="1">Nucleus</location>
    </subcellularLocation>
</comment>
<dbReference type="GO" id="GO:0004386">
    <property type="term" value="F:helicase activity"/>
    <property type="evidence" value="ECO:0007669"/>
    <property type="project" value="UniProtKB-KW"/>
</dbReference>
<dbReference type="AlphaFoldDB" id="A0ABD2Q600"/>
<dbReference type="SUPFAM" id="SSF52540">
    <property type="entry name" value="P-loop containing nucleoside triphosphate hydrolases"/>
    <property type="match status" value="1"/>
</dbReference>
<dbReference type="PROSITE" id="PS51194">
    <property type="entry name" value="HELICASE_CTER"/>
    <property type="match status" value="1"/>
</dbReference>
<evidence type="ECO:0000256" key="1">
    <source>
        <dbReference type="ARBA" id="ARBA00004123"/>
    </source>
</evidence>
<gene>
    <name evidence="12" type="ORF">Ciccas_006345</name>
</gene>
<dbReference type="InterPro" id="IPR014001">
    <property type="entry name" value="Helicase_ATP-bd"/>
</dbReference>
<evidence type="ECO:0000256" key="2">
    <source>
        <dbReference type="ARBA" id="ARBA00022741"/>
    </source>
</evidence>
<dbReference type="Pfam" id="PF21099">
    <property type="entry name" value="POLQ_helical"/>
    <property type="match status" value="1"/>
</dbReference>
<dbReference type="PANTHER" id="PTHR47961:SF12">
    <property type="entry name" value="HELICASE POLQ-LIKE"/>
    <property type="match status" value="1"/>
</dbReference>
<dbReference type="GO" id="GO:0005634">
    <property type="term" value="C:nucleus"/>
    <property type="evidence" value="ECO:0007669"/>
    <property type="project" value="UniProtKB-SubCell"/>
</dbReference>
<dbReference type="InterPro" id="IPR048960">
    <property type="entry name" value="POLQ-like_helical"/>
</dbReference>
<feature type="domain" description="Helicase C-terminal" evidence="11">
    <location>
        <begin position="324"/>
        <end position="533"/>
    </location>
</feature>
<evidence type="ECO:0000256" key="8">
    <source>
        <dbReference type="ARBA" id="ARBA00023242"/>
    </source>
</evidence>
<dbReference type="CDD" id="cd18026">
    <property type="entry name" value="DEXHc_POLQ-like"/>
    <property type="match status" value="1"/>
</dbReference>
<dbReference type="InterPro" id="IPR027417">
    <property type="entry name" value="P-loop_NTPase"/>
</dbReference>
<dbReference type="Proteomes" id="UP001626550">
    <property type="component" value="Unassembled WGS sequence"/>
</dbReference>
<accession>A0ABD2Q600</accession>
<evidence type="ECO:0000256" key="6">
    <source>
        <dbReference type="ARBA" id="ARBA00022840"/>
    </source>
</evidence>
<dbReference type="Gene3D" id="3.40.50.300">
    <property type="entry name" value="P-loop containing nucleotide triphosphate hydrolases"/>
    <property type="match status" value="2"/>
</dbReference>
<keyword evidence="8" id="KW-0539">Nucleus</keyword>
<dbReference type="Gene3D" id="1.10.150.20">
    <property type="entry name" value="5' to 3' exonuclease, C-terminal subdomain"/>
    <property type="match status" value="1"/>
</dbReference>
<dbReference type="GO" id="GO:0006281">
    <property type="term" value="P:DNA repair"/>
    <property type="evidence" value="ECO:0007669"/>
    <property type="project" value="UniProtKB-KW"/>
</dbReference>
<keyword evidence="5" id="KW-0347">Helicase</keyword>
<dbReference type="PANTHER" id="PTHR47961">
    <property type="entry name" value="DNA POLYMERASE THETA, PUTATIVE (AFU_ORTHOLOGUE AFUA_1G05260)-RELATED"/>
    <property type="match status" value="1"/>
</dbReference>
<dbReference type="Pfam" id="PF00270">
    <property type="entry name" value="DEAD"/>
    <property type="match status" value="1"/>
</dbReference>
<dbReference type="FunFam" id="3.40.50.300:FF:000813">
    <property type="entry name" value="helicase POLQ-like isoform X1"/>
    <property type="match status" value="1"/>
</dbReference>
<dbReference type="GO" id="GO:0016787">
    <property type="term" value="F:hydrolase activity"/>
    <property type="evidence" value="ECO:0007669"/>
    <property type="project" value="UniProtKB-KW"/>
</dbReference>
<dbReference type="EMBL" id="JBJKFK010000845">
    <property type="protein sequence ID" value="KAL3315023.1"/>
    <property type="molecule type" value="Genomic_DNA"/>
</dbReference>
<sequence length="887" mass="98656">MNDLKATNPSTIDWGISFELISQEQSICTYKQGSFSESQNLSLRLPLSGIESQLKLADKVTALQNEDEQLSFYGLPARVQHFLQEKRNISQLYDWQDECLNSPEVIAGRNLLYSLPTSGGKTLVAEILMIKTLIVNKKNALLVLPFISIVQEKVQSLSAFGLNLGFYVEEYAGTKGRLPVKKQLSQPTLYVATIEKAHLIANSLIEQGRTTDLGIVVVDEVHMLGEKGQRGSTLETFLTKILTVFHSRIVAMSATLSNLEELAFFLNAHLYVSDFRPVALTEYVKYEEILYRVDRSSKSSYFEDVIKFDRRVTNSIYASDKKKDPDQLIELVAETLCEDGACLIFCPTKAHCENTAKMLAELLPCAICGLQQQQILHKRVQLVESLRLDNLPLSSQHASLSCCPILEAVVPHGIAYHHSGLTQEERKSIEEAFSEGTLKLLCATSTLAAGVNLPARRVIIRKPYVGLDFLSWAQYQQMIGRAGRAGFDTRGESITLLMNQQDRGKFARHLLLLDEGELVPKKTLFAIQFKEGESGPCSIREAMQMQLSKLFSANLVLSSAGLTPFDSDLCTQQINAVVPVFTASQMGRASVRGGVDSDTIDTLLSDLRIAAQNLITSGPLHMLYLVAPMSHVDQMLAMGQQPNWSTLYQRYTVLQPDEQNLFKVLGFSEAYLISKTASLPIKRRRDEKPLYRLYIALILYDLLPWSSEVSPKSLIESILEVSKKYKVPRGSVQTLLTASSSLAQGLGVAVTEEYSQDASLWAFGQLLPCFACKLSHCATNELLPLMQLPAVKRSRAKMLYEAGFKSPVEIAAAMPRALVTALRPYISHKQAQLLIESARMLVAEEAESLNQEAEQLMVALNVPAHNKENAHSTPIRKKPDPDDDLFD</sequence>
<keyword evidence="4" id="KW-0378">Hydrolase</keyword>
<dbReference type="GO" id="GO:0005524">
    <property type="term" value="F:ATP binding"/>
    <property type="evidence" value="ECO:0007669"/>
    <property type="project" value="UniProtKB-KW"/>
</dbReference>
<protein>
    <submittedName>
        <fullName evidence="12">Uncharacterized protein</fullName>
    </submittedName>
</protein>
<keyword evidence="2" id="KW-0547">Nucleotide-binding</keyword>
<dbReference type="Gene3D" id="1.10.3380.20">
    <property type="match status" value="1"/>
</dbReference>
<feature type="region of interest" description="Disordered" evidence="9">
    <location>
        <begin position="867"/>
        <end position="887"/>
    </location>
</feature>
<dbReference type="SUPFAM" id="SSF158702">
    <property type="entry name" value="Sec63 N-terminal domain-like"/>
    <property type="match status" value="1"/>
</dbReference>
<name>A0ABD2Q600_9PLAT</name>
<reference evidence="12 13" key="1">
    <citation type="submission" date="2024-11" db="EMBL/GenBank/DDBJ databases">
        <title>Adaptive evolution of stress response genes in parasites aligns with host niche diversity.</title>
        <authorList>
            <person name="Hahn C."/>
            <person name="Resl P."/>
        </authorList>
    </citation>
    <scope>NUCLEOTIDE SEQUENCE [LARGE SCALE GENOMIC DNA]</scope>
    <source>
        <strain evidence="12">EGGRZ-B1_66</strain>
        <tissue evidence="12">Body</tissue>
    </source>
</reference>
<keyword evidence="13" id="KW-1185">Reference proteome</keyword>
<comment type="caution">
    <text evidence="12">The sequence shown here is derived from an EMBL/GenBank/DDBJ whole genome shotgun (WGS) entry which is preliminary data.</text>
</comment>
<dbReference type="SMART" id="SM00487">
    <property type="entry name" value="DEXDc"/>
    <property type="match status" value="1"/>
</dbReference>
<dbReference type="InterPro" id="IPR011545">
    <property type="entry name" value="DEAD/DEAH_box_helicase_dom"/>
</dbReference>
<keyword evidence="3" id="KW-0227">DNA damage</keyword>
<evidence type="ECO:0000256" key="3">
    <source>
        <dbReference type="ARBA" id="ARBA00022763"/>
    </source>
</evidence>
<dbReference type="InterPro" id="IPR050474">
    <property type="entry name" value="Hel308_SKI2-like"/>
</dbReference>
<dbReference type="SMART" id="SM00490">
    <property type="entry name" value="HELICc"/>
    <property type="match status" value="1"/>
</dbReference>
<evidence type="ECO:0000256" key="7">
    <source>
        <dbReference type="ARBA" id="ARBA00023204"/>
    </source>
</evidence>
<dbReference type="Pfam" id="PF00271">
    <property type="entry name" value="Helicase_C"/>
    <property type="match status" value="1"/>
</dbReference>
<evidence type="ECO:0000256" key="5">
    <source>
        <dbReference type="ARBA" id="ARBA00022806"/>
    </source>
</evidence>
<evidence type="ECO:0000313" key="12">
    <source>
        <dbReference type="EMBL" id="KAL3315023.1"/>
    </source>
</evidence>
<keyword evidence="7" id="KW-0234">DNA repair</keyword>
<keyword evidence="6" id="KW-0067">ATP-binding</keyword>
<feature type="domain" description="Helicase ATP-binding" evidence="10">
    <location>
        <begin position="102"/>
        <end position="274"/>
    </location>
</feature>
<evidence type="ECO:0000256" key="9">
    <source>
        <dbReference type="SAM" id="MobiDB-lite"/>
    </source>
</evidence>
<proteinExistence type="predicted"/>
<dbReference type="PROSITE" id="PS51192">
    <property type="entry name" value="HELICASE_ATP_BIND_1"/>
    <property type="match status" value="1"/>
</dbReference>
<evidence type="ECO:0000313" key="13">
    <source>
        <dbReference type="Proteomes" id="UP001626550"/>
    </source>
</evidence>
<evidence type="ECO:0000259" key="11">
    <source>
        <dbReference type="PROSITE" id="PS51194"/>
    </source>
</evidence>
<dbReference type="CDD" id="cd18795">
    <property type="entry name" value="SF2_C_Ski2"/>
    <property type="match status" value="1"/>
</dbReference>
<evidence type="ECO:0000256" key="4">
    <source>
        <dbReference type="ARBA" id="ARBA00022801"/>
    </source>
</evidence>
<organism evidence="12 13">
    <name type="scientific">Cichlidogyrus casuarinus</name>
    <dbReference type="NCBI Taxonomy" id="1844966"/>
    <lineage>
        <taxon>Eukaryota</taxon>
        <taxon>Metazoa</taxon>
        <taxon>Spiralia</taxon>
        <taxon>Lophotrochozoa</taxon>
        <taxon>Platyhelminthes</taxon>
        <taxon>Monogenea</taxon>
        <taxon>Monopisthocotylea</taxon>
        <taxon>Dactylogyridea</taxon>
        <taxon>Ancyrocephalidae</taxon>
        <taxon>Cichlidogyrus</taxon>
    </lineage>
</organism>